<sequence>MDLILIFHCCSRSSAVSKQVLDLHFTLKTLFVNFFKDRLADEKALNIMHNYLLLPLLTRAYDESKLCIDDIATSRAQPARDGRRKAVNGASHVDEGGRATWFSRFLRSVLMVIDLWQHQEGTWPGFLIVIDLEKVTLSHLARLDLQTVQQFLYFLQKELLAMLNIHQIGSRTIDKFLPMEALPKEAGGQYLTFDSARVRAAADYYVSENTKRVSETARPGRPKTITDIFGGIEGSFKKLDID</sequence>
<dbReference type="Proteomes" id="UP000037510">
    <property type="component" value="Unassembled WGS sequence"/>
</dbReference>
<accession>A0A0L7LLE7</accession>
<dbReference type="STRING" id="104452.A0A0L7LLE7"/>
<evidence type="ECO:0000313" key="1">
    <source>
        <dbReference type="EMBL" id="KOB76164.1"/>
    </source>
</evidence>
<dbReference type="SUPFAM" id="SSF52087">
    <property type="entry name" value="CRAL/TRIO domain"/>
    <property type="match status" value="1"/>
</dbReference>
<comment type="caution">
    <text evidence="1">The sequence shown here is derived from an EMBL/GenBank/DDBJ whole genome shotgun (WGS) entry which is preliminary data.</text>
</comment>
<dbReference type="EMBL" id="JTDY01000701">
    <property type="protein sequence ID" value="KOB76164.1"/>
    <property type="molecule type" value="Genomic_DNA"/>
</dbReference>
<proteinExistence type="predicted"/>
<organism evidence="1 2">
    <name type="scientific">Operophtera brumata</name>
    <name type="common">Winter moth</name>
    <name type="synonym">Phalaena brumata</name>
    <dbReference type="NCBI Taxonomy" id="104452"/>
    <lineage>
        <taxon>Eukaryota</taxon>
        <taxon>Metazoa</taxon>
        <taxon>Ecdysozoa</taxon>
        <taxon>Arthropoda</taxon>
        <taxon>Hexapoda</taxon>
        <taxon>Insecta</taxon>
        <taxon>Pterygota</taxon>
        <taxon>Neoptera</taxon>
        <taxon>Endopterygota</taxon>
        <taxon>Lepidoptera</taxon>
        <taxon>Glossata</taxon>
        <taxon>Ditrysia</taxon>
        <taxon>Geometroidea</taxon>
        <taxon>Geometridae</taxon>
        <taxon>Larentiinae</taxon>
        <taxon>Operophtera</taxon>
    </lineage>
</organism>
<name>A0A0L7LLE7_OPEBR</name>
<dbReference type="Gene3D" id="3.40.525.10">
    <property type="entry name" value="CRAL-TRIO lipid binding domain"/>
    <property type="match status" value="1"/>
</dbReference>
<keyword evidence="2" id="KW-1185">Reference proteome</keyword>
<protein>
    <submittedName>
        <fullName evidence="1">Uncharacterized protein</fullName>
    </submittedName>
</protein>
<gene>
    <name evidence="1" type="ORF">OBRU01_01615</name>
</gene>
<dbReference type="AlphaFoldDB" id="A0A0L7LLE7"/>
<reference evidence="1 2" key="1">
    <citation type="journal article" date="2015" name="Genome Biol. Evol.">
        <title>The genome of winter moth (Operophtera brumata) provides a genomic perspective on sexual dimorphism and phenology.</title>
        <authorList>
            <person name="Derks M.F."/>
            <person name="Smit S."/>
            <person name="Salis L."/>
            <person name="Schijlen E."/>
            <person name="Bossers A."/>
            <person name="Mateman C."/>
            <person name="Pijl A.S."/>
            <person name="de Ridder D."/>
            <person name="Groenen M.A."/>
            <person name="Visser M.E."/>
            <person name="Megens H.J."/>
        </authorList>
    </citation>
    <scope>NUCLEOTIDE SEQUENCE [LARGE SCALE GENOMIC DNA]</scope>
    <source>
        <strain evidence="1">WM2013NL</strain>
        <tissue evidence="1">Head and thorax</tissue>
    </source>
</reference>
<evidence type="ECO:0000313" key="2">
    <source>
        <dbReference type="Proteomes" id="UP000037510"/>
    </source>
</evidence>
<dbReference type="InterPro" id="IPR036865">
    <property type="entry name" value="CRAL-TRIO_dom_sf"/>
</dbReference>